<comment type="caution">
    <text evidence="2">The sequence shown here is derived from an EMBL/GenBank/DDBJ whole genome shotgun (WGS) entry which is preliminary data.</text>
</comment>
<feature type="transmembrane region" description="Helical" evidence="1">
    <location>
        <begin position="7"/>
        <end position="27"/>
    </location>
</feature>
<dbReference type="Proteomes" id="UP001610446">
    <property type="component" value="Unassembled WGS sequence"/>
</dbReference>
<dbReference type="EMBL" id="JBFXLU010000021">
    <property type="protein sequence ID" value="KAL2853222.1"/>
    <property type="molecule type" value="Genomic_DNA"/>
</dbReference>
<sequence>MDRVHCFCLSSTIYLPVLYNTYLFLFGAFDQSPTDTFGSLATLSLNPLVICTFFFVLPASLFFVCYHVYLRLPQISGPLHLPMNLISDTMPNKEGSTRRRPFPFGCVNRNISIRWGRFDRSVI</sequence>
<accession>A0ABR4KLS3</accession>
<evidence type="ECO:0000256" key="1">
    <source>
        <dbReference type="SAM" id="Phobius"/>
    </source>
</evidence>
<evidence type="ECO:0000313" key="3">
    <source>
        <dbReference type="Proteomes" id="UP001610446"/>
    </source>
</evidence>
<keyword evidence="3" id="KW-1185">Reference proteome</keyword>
<name>A0ABR4KLS3_9EURO</name>
<feature type="transmembrane region" description="Helical" evidence="1">
    <location>
        <begin position="47"/>
        <end position="69"/>
    </location>
</feature>
<keyword evidence="1" id="KW-0472">Membrane</keyword>
<proteinExistence type="predicted"/>
<protein>
    <recommendedName>
        <fullName evidence="4">Protein S-acyltransferase</fullName>
    </recommendedName>
</protein>
<keyword evidence="1" id="KW-1133">Transmembrane helix</keyword>
<evidence type="ECO:0000313" key="2">
    <source>
        <dbReference type="EMBL" id="KAL2853222.1"/>
    </source>
</evidence>
<feature type="non-terminal residue" evidence="2">
    <location>
        <position position="123"/>
    </location>
</feature>
<evidence type="ECO:0008006" key="4">
    <source>
        <dbReference type="Google" id="ProtNLM"/>
    </source>
</evidence>
<reference evidence="2 3" key="1">
    <citation type="submission" date="2024-07" db="EMBL/GenBank/DDBJ databases">
        <title>Section-level genome sequencing and comparative genomics of Aspergillus sections Usti and Cavernicolus.</title>
        <authorList>
            <consortium name="Lawrence Berkeley National Laboratory"/>
            <person name="Nybo J.L."/>
            <person name="Vesth T.C."/>
            <person name="Theobald S."/>
            <person name="Frisvad J.C."/>
            <person name="Larsen T.O."/>
            <person name="Kjaerboelling I."/>
            <person name="Rothschild-Mancinelli K."/>
            <person name="Lyhne E.K."/>
            <person name="Kogle M.E."/>
            <person name="Barry K."/>
            <person name="Clum A."/>
            <person name="Na H."/>
            <person name="Ledsgaard L."/>
            <person name="Lin J."/>
            <person name="Lipzen A."/>
            <person name="Kuo A."/>
            <person name="Riley R."/>
            <person name="Mondo S."/>
            <person name="Labutti K."/>
            <person name="Haridas S."/>
            <person name="Pangalinan J."/>
            <person name="Salamov A.A."/>
            <person name="Simmons B.A."/>
            <person name="Magnuson J.K."/>
            <person name="Chen J."/>
            <person name="Drula E."/>
            <person name="Henrissat B."/>
            <person name="Wiebenga A."/>
            <person name="Lubbers R.J."/>
            <person name="Gomes A.C."/>
            <person name="Makela M.R."/>
            <person name="Stajich J."/>
            <person name="Grigoriev I.V."/>
            <person name="Mortensen U.H."/>
            <person name="De Vries R.P."/>
            <person name="Baker S.E."/>
            <person name="Andersen M.R."/>
        </authorList>
    </citation>
    <scope>NUCLEOTIDE SEQUENCE [LARGE SCALE GENOMIC DNA]</scope>
    <source>
        <strain evidence="2 3">CBS 123904</strain>
    </source>
</reference>
<organism evidence="2 3">
    <name type="scientific">Aspergillus pseudoustus</name>
    <dbReference type="NCBI Taxonomy" id="1810923"/>
    <lineage>
        <taxon>Eukaryota</taxon>
        <taxon>Fungi</taxon>
        <taxon>Dikarya</taxon>
        <taxon>Ascomycota</taxon>
        <taxon>Pezizomycotina</taxon>
        <taxon>Eurotiomycetes</taxon>
        <taxon>Eurotiomycetidae</taxon>
        <taxon>Eurotiales</taxon>
        <taxon>Aspergillaceae</taxon>
        <taxon>Aspergillus</taxon>
        <taxon>Aspergillus subgen. Nidulantes</taxon>
    </lineage>
</organism>
<gene>
    <name evidence="2" type="ORF">BJY01DRAFT_207065</name>
</gene>
<keyword evidence="1" id="KW-0812">Transmembrane</keyword>